<dbReference type="EMBL" id="JADNYM010000014">
    <property type="protein sequence ID" value="MBG0740068.1"/>
    <property type="molecule type" value="Genomic_DNA"/>
</dbReference>
<keyword evidence="3 4" id="KW-0413">Isomerase</keyword>
<feature type="binding site" evidence="4 6">
    <location>
        <begin position="11"/>
        <end position="18"/>
    </location>
    <ligand>
        <name>substrate</name>
    </ligand>
</feature>
<sequence>MPGTGTLILLRHGQSVFNAEGRFTGLLDPPLTARGRSEAVYAATLISGFGLHLDDVFTSTLMRAVRTAEIVTECLGLSPMPRKVWQLNERNYGSLTGRLKSELLAEFGPDVLHFWRRSLYGAPPPMDAEALGELWRTPALAQLPARAVRGTESLCEVLKRVREFWHQHLRRQLLSGRHALIVGHGNSLRALCLLLDGLSEGEVERLNFPTGHPLVYELDERARPLERGGIYLDPQAARSAAKQVTAEGGT</sequence>
<reference evidence="9 10" key="1">
    <citation type="submission" date="2020-11" db="EMBL/GenBank/DDBJ databases">
        <title>Arthrobacter antarcticus sp. nov., isolated from Antarctic Soil.</title>
        <authorList>
            <person name="Li J."/>
        </authorList>
    </citation>
    <scope>NUCLEOTIDE SEQUENCE [LARGE SCALE GENOMIC DNA]</scope>
    <source>
        <strain evidence="9 10">Z1-20</strain>
    </source>
</reference>
<evidence type="ECO:0000256" key="5">
    <source>
        <dbReference type="PIRSR" id="PIRSR613078-1"/>
    </source>
</evidence>
<dbReference type="GO" id="GO:0006094">
    <property type="term" value="P:gluconeogenesis"/>
    <property type="evidence" value="ECO:0007669"/>
    <property type="project" value="UniProtKB-UniRule"/>
</dbReference>
<dbReference type="InterPro" id="IPR029033">
    <property type="entry name" value="His_PPase_superfam"/>
</dbReference>
<feature type="binding site" evidence="4 6">
    <location>
        <begin position="185"/>
        <end position="186"/>
    </location>
    <ligand>
        <name>substrate</name>
    </ligand>
</feature>
<comment type="similarity">
    <text evidence="1 4">Belongs to the phosphoglycerate mutase family. BPG-dependent PGAM subfamily.</text>
</comment>
<evidence type="ECO:0000256" key="8">
    <source>
        <dbReference type="RuleBase" id="RU004512"/>
    </source>
</evidence>
<dbReference type="GO" id="GO:0006096">
    <property type="term" value="P:glycolytic process"/>
    <property type="evidence" value="ECO:0007669"/>
    <property type="project" value="UniProtKB-UniRule"/>
</dbReference>
<protein>
    <recommendedName>
        <fullName evidence="4 8">2,3-bisphosphoglycerate-dependent phosphoglycerate mutase</fullName>
        <shortName evidence="4">BPG-dependent PGAM</shortName>
        <shortName evidence="4">PGAM</shortName>
        <shortName evidence="4">Phosphoglyceromutase</shortName>
        <shortName evidence="4">dPGM</shortName>
        <ecNumber evidence="4 8">5.4.2.11</ecNumber>
    </recommendedName>
</protein>
<dbReference type="SMART" id="SM00855">
    <property type="entry name" value="PGAM"/>
    <property type="match status" value="1"/>
</dbReference>
<evidence type="ECO:0000313" key="9">
    <source>
        <dbReference type="EMBL" id="MBG0740068.1"/>
    </source>
</evidence>
<dbReference type="Gene3D" id="3.40.50.1240">
    <property type="entry name" value="Phosphoglycerate mutase-like"/>
    <property type="match status" value="1"/>
</dbReference>
<evidence type="ECO:0000256" key="1">
    <source>
        <dbReference type="ARBA" id="ARBA00006717"/>
    </source>
</evidence>
<dbReference type="PROSITE" id="PS00175">
    <property type="entry name" value="PG_MUTASE"/>
    <property type="match status" value="1"/>
</dbReference>
<comment type="function">
    <text evidence="4 8">Catalyzes the interconversion of 2-phosphoglycerate and 3-phosphoglycerate.</text>
</comment>
<dbReference type="RefSeq" id="WP_196397015.1">
    <property type="nucleotide sequence ID" value="NZ_JADNYM010000014.1"/>
</dbReference>
<evidence type="ECO:0000256" key="7">
    <source>
        <dbReference type="PIRSR" id="PIRSR613078-3"/>
    </source>
</evidence>
<keyword evidence="4" id="KW-0312">Gluconeogenesis</keyword>
<evidence type="ECO:0000256" key="3">
    <source>
        <dbReference type="ARBA" id="ARBA00023235"/>
    </source>
</evidence>
<dbReference type="InterPro" id="IPR013078">
    <property type="entry name" value="His_Pase_superF_clade-1"/>
</dbReference>
<keyword evidence="2 4" id="KW-0324">Glycolysis</keyword>
<comment type="pathway">
    <text evidence="4 8">Carbohydrate degradation; glycolysis; pyruvate from D-glyceraldehyde 3-phosphate: step 3/5.</text>
</comment>
<evidence type="ECO:0000256" key="2">
    <source>
        <dbReference type="ARBA" id="ARBA00023152"/>
    </source>
</evidence>
<dbReference type="CDD" id="cd07067">
    <property type="entry name" value="HP_PGM_like"/>
    <property type="match status" value="1"/>
</dbReference>
<proteinExistence type="inferred from homology"/>
<organism evidence="9 10">
    <name type="scientific">Arthrobacter terrae</name>
    <dbReference type="NCBI Taxonomy" id="2935737"/>
    <lineage>
        <taxon>Bacteria</taxon>
        <taxon>Bacillati</taxon>
        <taxon>Actinomycetota</taxon>
        <taxon>Actinomycetes</taxon>
        <taxon>Micrococcales</taxon>
        <taxon>Micrococcaceae</taxon>
        <taxon>Arthrobacter</taxon>
    </lineage>
</organism>
<accession>A0A931G5L1</accession>
<name>A0A931G5L1_9MICC</name>
<feature type="binding site" evidence="4 6">
    <location>
        <begin position="89"/>
        <end position="92"/>
    </location>
    <ligand>
        <name>substrate</name>
    </ligand>
</feature>
<feature type="binding site" evidence="4 6">
    <location>
        <position position="100"/>
    </location>
    <ligand>
        <name>substrate</name>
    </ligand>
</feature>
<feature type="binding site" evidence="4 6">
    <location>
        <position position="63"/>
    </location>
    <ligand>
        <name>substrate</name>
    </ligand>
</feature>
<gene>
    <name evidence="4" type="primary">gpmA</name>
    <name evidence="9" type="ORF">IV500_11810</name>
</gene>
<evidence type="ECO:0000256" key="4">
    <source>
        <dbReference type="HAMAP-Rule" id="MF_01039"/>
    </source>
</evidence>
<dbReference type="Pfam" id="PF00300">
    <property type="entry name" value="His_Phos_1"/>
    <property type="match status" value="1"/>
</dbReference>
<dbReference type="SUPFAM" id="SSF53254">
    <property type="entry name" value="Phosphoglycerate mutase-like"/>
    <property type="match status" value="1"/>
</dbReference>
<comment type="caution">
    <text evidence="9">The sequence shown here is derived from an EMBL/GenBank/DDBJ whole genome shotgun (WGS) entry which is preliminary data.</text>
</comment>
<feature type="active site" description="Proton donor/acceptor" evidence="4 5">
    <location>
        <position position="89"/>
    </location>
</feature>
<evidence type="ECO:0000313" key="10">
    <source>
        <dbReference type="Proteomes" id="UP000655366"/>
    </source>
</evidence>
<dbReference type="Proteomes" id="UP000655366">
    <property type="component" value="Unassembled WGS sequence"/>
</dbReference>
<feature type="site" description="Transition state stabilizer" evidence="4 7">
    <location>
        <position position="184"/>
    </location>
</feature>
<evidence type="ECO:0000256" key="6">
    <source>
        <dbReference type="PIRSR" id="PIRSR613078-2"/>
    </source>
</evidence>
<feature type="binding site" evidence="4 6">
    <location>
        <begin position="24"/>
        <end position="25"/>
    </location>
    <ligand>
        <name>substrate</name>
    </ligand>
</feature>
<dbReference type="GO" id="GO:0004619">
    <property type="term" value="F:phosphoglycerate mutase activity"/>
    <property type="evidence" value="ECO:0007669"/>
    <property type="project" value="UniProtKB-UniRule"/>
</dbReference>
<dbReference type="InterPro" id="IPR001345">
    <property type="entry name" value="PG/BPGM_mutase_AS"/>
</dbReference>
<dbReference type="PANTHER" id="PTHR11931">
    <property type="entry name" value="PHOSPHOGLYCERATE MUTASE"/>
    <property type="match status" value="1"/>
</dbReference>
<dbReference type="NCBIfam" id="TIGR01258">
    <property type="entry name" value="pgm_1"/>
    <property type="match status" value="1"/>
</dbReference>
<dbReference type="EC" id="5.4.2.11" evidence="4 8"/>
<comment type="catalytic activity">
    <reaction evidence="4 8">
        <text>(2R)-2-phosphoglycerate = (2R)-3-phosphoglycerate</text>
        <dbReference type="Rhea" id="RHEA:15901"/>
        <dbReference type="ChEBI" id="CHEBI:58272"/>
        <dbReference type="ChEBI" id="CHEBI:58289"/>
        <dbReference type="EC" id="5.4.2.11"/>
    </reaction>
</comment>
<dbReference type="PIRSF" id="PIRSF000709">
    <property type="entry name" value="6PFK_2-Ptase"/>
    <property type="match status" value="1"/>
</dbReference>
<feature type="active site" description="Tele-phosphohistidine intermediate" evidence="4 5">
    <location>
        <position position="12"/>
    </location>
</feature>
<dbReference type="HAMAP" id="MF_01039">
    <property type="entry name" value="PGAM_GpmA"/>
    <property type="match status" value="1"/>
</dbReference>
<keyword evidence="10" id="KW-1185">Reference proteome</keyword>
<dbReference type="AlphaFoldDB" id="A0A931G5L1"/>
<feature type="binding site" evidence="4 6">
    <location>
        <begin position="116"/>
        <end position="117"/>
    </location>
    <ligand>
        <name>substrate</name>
    </ligand>
</feature>
<dbReference type="InterPro" id="IPR005952">
    <property type="entry name" value="Phosphogly_mut1"/>
</dbReference>